<evidence type="ECO:0000259" key="6">
    <source>
        <dbReference type="PROSITE" id="PS51387"/>
    </source>
</evidence>
<evidence type="ECO:0000313" key="7">
    <source>
        <dbReference type="EMBL" id="GAA0458345.1"/>
    </source>
</evidence>
<dbReference type="InterPro" id="IPR050416">
    <property type="entry name" value="FAD-linked_Oxidoreductase"/>
</dbReference>
<dbReference type="Gene3D" id="3.30.43.10">
    <property type="entry name" value="Uridine Diphospho-n-acetylenolpyruvylglucosamine Reductase, domain 2"/>
    <property type="match status" value="1"/>
</dbReference>
<keyword evidence="3" id="KW-0285">Flavoprotein</keyword>
<proteinExistence type="inferred from homology"/>
<keyword evidence="8" id="KW-1185">Reference proteome</keyword>
<dbReference type="InterPro" id="IPR016167">
    <property type="entry name" value="FAD-bd_PCMH_sub1"/>
</dbReference>
<dbReference type="EMBL" id="BAAABY010000014">
    <property type="protein sequence ID" value="GAA0458345.1"/>
    <property type="molecule type" value="Genomic_DNA"/>
</dbReference>
<dbReference type="Proteomes" id="UP001500909">
    <property type="component" value="Unassembled WGS sequence"/>
</dbReference>
<comment type="caution">
    <text evidence="7">The sequence shown here is derived from an EMBL/GenBank/DDBJ whole genome shotgun (WGS) entry which is preliminary data.</text>
</comment>
<dbReference type="InterPro" id="IPR036318">
    <property type="entry name" value="FAD-bd_PCMH-like_sf"/>
</dbReference>
<dbReference type="InterPro" id="IPR016166">
    <property type="entry name" value="FAD-bd_PCMH"/>
</dbReference>
<keyword evidence="4" id="KW-0274">FAD</keyword>
<dbReference type="Gene3D" id="3.40.462.20">
    <property type="match status" value="1"/>
</dbReference>
<dbReference type="SUPFAM" id="SSF56176">
    <property type="entry name" value="FAD-binding/transporter-associated domain-like"/>
    <property type="match status" value="1"/>
</dbReference>
<gene>
    <name evidence="7" type="ORF">GCM10010361_22970</name>
</gene>
<keyword evidence="5" id="KW-0560">Oxidoreductase</keyword>
<dbReference type="Gene3D" id="3.30.465.10">
    <property type="match status" value="1"/>
</dbReference>
<dbReference type="Pfam" id="PF08031">
    <property type="entry name" value="BBE"/>
    <property type="match status" value="1"/>
</dbReference>
<dbReference type="PANTHER" id="PTHR42973">
    <property type="entry name" value="BINDING OXIDOREDUCTASE, PUTATIVE (AFU_ORTHOLOGUE AFUA_1G17690)-RELATED"/>
    <property type="match status" value="1"/>
</dbReference>
<dbReference type="InterPro" id="IPR006094">
    <property type="entry name" value="Oxid_FAD_bind_N"/>
</dbReference>
<dbReference type="PROSITE" id="PS51387">
    <property type="entry name" value="FAD_PCMH"/>
    <property type="match status" value="1"/>
</dbReference>
<dbReference type="InterPro" id="IPR012951">
    <property type="entry name" value="BBE"/>
</dbReference>
<evidence type="ECO:0000313" key="8">
    <source>
        <dbReference type="Proteomes" id="UP001500909"/>
    </source>
</evidence>
<evidence type="ECO:0000256" key="1">
    <source>
        <dbReference type="ARBA" id="ARBA00001974"/>
    </source>
</evidence>
<dbReference type="RefSeq" id="WP_346094846.1">
    <property type="nucleotide sequence ID" value="NZ_BAAABY010000014.1"/>
</dbReference>
<dbReference type="InterPro" id="IPR016169">
    <property type="entry name" value="FAD-bd_PCMH_sub2"/>
</dbReference>
<feature type="domain" description="FAD-binding PCMH-type" evidence="6">
    <location>
        <begin position="36"/>
        <end position="206"/>
    </location>
</feature>
<sequence>MDTETLDTLRNMVRGPVIGPEDSGYDAARKVYNGMLDKRPAAVVPCRDVVDVRDVVAFAREEGVELAVRCGGHSAPGLGVVDGGVTADLAPMRWVRVDPEARTAQAGGGSLLGDLDHATQGFGLAVPTGINSTTGIGGLTLGGGHGYLTRKYGLTLDSLLAADVVLADGTLVTASESEHEDLFWALRGGGGNFGVVTSFTYRLHPVDTVGFGVTVWPVERTREVLGWYRGFTPRAAEDVYGFFTVLAVPPGPPFPEELYGRKMCGVVWCHSGDTERTEAVLAEALTGAREAGRPAFHFSTPMPYVEMQRLFDELLPTGLQWYWRGAFFDRVPDEALDVHLRFAEALPTGLSTMHLYPVDGAAGRVGKEDTAWSYRDALWSGVFAGIDPDPANASALKEWCVGYWEALHPYSMGGSYVNFLGVGEGEERVRATYRENYDRLARVKRRYDPDNVFHVTQNVRPAPAA</sequence>
<dbReference type="PANTHER" id="PTHR42973:SF39">
    <property type="entry name" value="FAD-BINDING PCMH-TYPE DOMAIN-CONTAINING PROTEIN"/>
    <property type="match status" value="1"/>
</dbReference>
<accession>A0ABP3JQH8</accession>
<protein>
    <submittedName>
        <fullName evidence="7">FAD-binding oxidoreductase</fullName>
    </submittedName>
</protein>
<comment type="cofactor">
    <cofactor evidence="1">
        <name>FAD</name>
        <dbReference type="ChEBI" id="CHEBI:57692"/>
    </cofactor>
</comment>
<organism evidence="7 8">
    <name type="scientific">Streptomyces olivaceiscleroticus</name>
    <dbReference type="NCBI Taxonomy" id="68245"/>
    <lineage>
        <taxon>Bacteria</taxon>
        <taxon>Bacillati</taxon>
        <taxon>Actinomycetota</taxon>
        <taxon>Actinomycetes</taxon>
        <taxon>Kitasatosporales</taxon>
        <taxon>Streptomycetaceae</taxon>
        <taxon>Streptomyces</taxon>
    </lineage>
</organism>
<reference evidence="8" key="1">
    <citation type="journal article" date="2019" name="Int. J. Syst. Evol. Microbiol.">
        <title>The Global Catalogue of Microorganisms (GCM) 10K type strain sequencing project: providing services to taxonomists for standard genome sequencing and annotation.</title>
        <authorList>
            <consortium name="The Broad Institute Genomics Platform"/>
            <consortium name="The Broad Institute Genome Sequencing Center for Infectious Disease"/>
            <person name="Wu L."/>
            <person name="Ma J."/>
        </authorList>
    </citation>
    <scope>NUCLEOTIDE SEQUENCE [LARGE SCALE GENOMIC DNA]</scope>
    <source>
        <strain evidence="8">JCM 4805</strain>
    </source>
</reference>
<comment type="similarity">
    <text evidence="2">Belongs to the oxygen-dependent FAD-linked oxidoreductase family.</text>
</comment>
<evidence type="ECO:0000256" key="5">
    <source>
        <dbReference type="ARBA" id="ARBA00023002"/>
    </source>
</evidence>
<name>A0ABP3JQH8_9ACTN</name>
<evidence type="ECO:0000256" key="3">
    <source>
        <dbReference type="ARBA" id="ARBA00022630"/>
    </source>
</evidence>
<evidence type="ECO:0000256" key="4">
    <source>
        <dbReference type="ARBA" id="ARBA00022827"/>
    </source>
</evidence>
<dbReference type="Pfam" id="PF01565">
    <property type="entry name" value="FAD_binding_4"/>
    <property type="match status" value="1"/>
</dbReference>
<evidence type="ECO:0000256" key="2">
    <source>
        <dbReference type="ARBA" id="ARBA00005466"/>
    </source>
</evidence>